<dbReference type="AlphaFoldDB" id="A0A6A6S6U2"/>
<accession>A0A6A6S6U2</accession>
<reference evidence="2" key="1">
    <citation type="journal article" date="2020" name="Stud. Mycol.">
        <title>101 Dothideomycetes genomes: a test case for predicting lifestyles and emergence of pathogens.</title>
        <authorList>
            <person name="Haridas S."/>
            <person name="Albert R."/>
            <person name="Binder M."/>
            <person name="Bloem J."/>
            <person name="Labutti K."/>
            <person name="Salamov A."/>
            <person name="Andreopoulos B."/>
            <person name="Baker S."/>
            <person name="Barry K."/>
            <person name="Bills G."/>
            <person name="Bluhm B."/>
            <person name="Cannon C."/>
            <person name="Castanera R."/>
            <person name="Culley D."/>
            <person name="Daum C."/>
            <person name="Ezra D."/>
            <person name="Gonzalez J."/>
            <person name="Henrissat B."/>
            <person name="Kuo A."/>
            <person name="Liang C."/>
            <person name="Lipzen A."/>
            <person name="Lutzoni F."/>
            <person name="Magnuson J."/>
            <person name="Mondo S."/>
            <person name="Nolan M."/>
            <person name="Ohm R."/>
            <person name="Pangilinan J."/>
            <person name="Park H.-J."/>
            <person name="Ramirez L."/>
            <person name="Alfaro M."/>
            <person name="Sun H."/>
            <person name="Tritt A."/>
            <person name="Yoshinaga Y."/>
            <person name="Zwiers L.-H."/>
            <person name="Turgeon B."/>
            <person name="Goodwin S."/>
            <person name="Spatafora J."/>
            <person name="Crous P."/>
            <person name="Grigoriev I."/>
        </authorList>
    </citation>
    <scope>NUCLEOTIDE SEQUENCE</scope>
    <source>
        <strain evidence="2">CBS 473.64</strain>
    </source>
</reference>
<proteinExistence type="predicted"/>
<organism evidence="2 3">
    <name type="scientific">Massarina eburnea CBS 473.64</name>
    <dbReference type="NCBI Taxonomy" id="1395130"/>
    <lineage>
        <taxon>Eukaryota</taxon>
        <taxon>Fungi</taxon>
        <taxon>Dikarya</taxon>
        <taxon>Ascomycota</taxon>
        <taxon>Pezizomycotina</taxon>
        <taxon>Dothideomycetes</taxon>
        <taxon>Pleosporomycetidae</taxon>
        <taxon>Pleosporales</taxon>
        <taxon>Massarineae</taxon>
        <taxon>Massarinaceae</taxon>
        <taxon>Massarina</taxon>
    </lineage>
</organism>
<name>A0A6A6S6U2_9PLEO</name>
<protein>
    <submittedName>
        <fullName evidence="2">Uncharacterized protein</fullName>
    </submittedName>
</protein>
<keyword evidence="3" id="KW-1185">Reference proteome</keyword>
<feature type="compositionally biased region" description="Polar residues" evidence="1">
    <location>
        <begin position="1"/>
        <end position="12"/>
    </location>
</feature>
<feature type="compositionally biased region" description="Low complexity" evidence="1">
    <location>
        <begin position="15"/>
        <end position="37"/>
    </location>
</feature>
<evidence type="ECO:0000256" key="1">
    <source>
        <dbReference type="SAM" id="MobiDB-lite"/>
    </source>
</evidence>
<feature type="compositionally biased region" description="Low complexity" evidence="1">
    <location>
        <begin position="78"/>
        <end position="104"/>
    </location>
</feature>
<feature type="region of interest" description="Disordered" evidence="1">
    <location>
        <begin position="1"/>
        <end position="40"/>
    </location>
</feature>
<feature type="region of interest" description="Disordered" evidence="1">
    <location>
        <begin position="68"/>
        <end position="104"/>
    </location>
</feature>
<evidence type="ECO:0000313" key="2">
    <source>
        <dbReference type="EMBL" id="KAF2643300.1"/>
    </source>
</evidence>
<evidence type="ECO:0000313" key="3">
    <source>
        <dbReference type="Proteomes" id="UP000799753"/>
    </source>
</evidence>
<dbReference type="Proteomes" id="UP000799753">
    <property type="component" value="Unassembled WGS sequence"/>
</dbReference>
<sequence>MPADSVPSSPTCYFSIPISPSSALLSTETPTTSPSSSYCSDTYRGPPLDCHMSSDADTASLLQLQTAAVHRPSPKPLSPVSSNSSTDSSSSSSMSPSMSPTSPCCSRCRRESLSGIIQFGTNIYYCSHCARMTGYCAGG</sequence>
<dbReference type="OrthoDB" id="3920481at2759"/>
<gene>
    <name evidence="2" type="ORF">P280DRAFT_249259</name>
</gene>
<dbReference type="EMBL" id="MU006780">
    <property type="protein sequence ID" value="KAF2643300.1"/>
    <property type="molecule type" value="Genomic_DNA"/>
</dbReference>